<evidence type="ECO:0000256" key="7">
    <source>
        <dbReference type="ARBA" id="ARBA00023033"/>
    </source>
</evidence>
<dbReference type="EMBL" id="NOVD01000003">
    <property type="protein sequence ID" value="PCK28130.1"/>
    <property type="molecule type" value="Genomic_DNA"/>
</dbReference>
<evidence type="ECO:0000313" key="9">
    <source>
        <dbReference type="EMBL" id="PCK28130.1"/>
    </source>
</evidence>
<dbReference type="SUPFAM" id="SSF48264">
    <property type="entry name" value="Cytochrome P450"/>
    <property type="match status" value="1"/>
</dbReference>
<keyword evidence="4 8" id="KW-0479">Metal-binding</keyword>
<dbReference type="PANTHER" id="PTHR46696:SF1">
    <property type="entry name" value="CYTOCHROME P450 YJIB-RELATED"/>
    <property type="match status" value="1"/>
</dbReference>
<comment type="caution">
    <text evidence="9">The sequence shown here is derived from an EMBL/GenBank/DDBJ whole genome shotgun (WGS) entry which is preliminary data.</text>
</comment>
<dbReference type="GO" id="GO:0005506">
    <property type="term" value="F:iron ion binding"/>
    <property type="evidence" value="ECO:0007669"/>
    <property type="project" value="InterPro"/>
</dbReference>
<evidence type="ECO:0000313" key="10">
    <source>
        <dbReference type="Proteomes" id="UP000230886"/>
    </source>
</evidence>
<dbReference type="PROSITE" id="PS00086">
    <property type="entry name" value="CYTOCHROME_P450"/>
    <property type="match status" value="1"/>
</dbReference>
<dbReference type="GO" id="GO:0020037">
    <property type="term" value="F:heme binding"/>
    <property type="evidence" value="ECO:0007669"/>
    <property type="project" value="InterPro"/>
</dbReference>
<dbReference type="InterPro" id="IPR001128">
    <property type="entry name" value="Cyt_P450"/>
</dbReference>
<evidence type="ECO:0000256" key="8">
    <source>
        <dbReference type="RuleBase" id="RU000461"/>
    </source>
</evidence>
<dbReference type="Proteomes" id="UP000230886">
    <property type="component" value="Unassembled WGS sequence"/>
</dbReference>
<keyword evidence="5 8" id="KW-0560">Oxidoreductase</keyword>
<protein>
    <recommendedName>
        <fullName evidence="11">Cytochrome P450</fullName>
    </recommendedName>
</protein>
<dbReference type="AlphaFoldDB" id="A0A2A5JEY1"/>
<dbReference type="Pfam" id="PF00067">
    <property type="entry name" value="p450"/>
    <property type="match status" value="1"/>
</dbReference>
<dbReference type="PRINTS" id="PR00385">
    <property type="entry name" value="P450"/>
</dbReference>
<sequence>MTSPVGSERAVHDTTDWLRTGLVDPTEPGFLSDPYARYAIAREVAPVQQHSNGVYMLFAYDDVKRALADKSLSSSEQYALEAPRNMRIKAAGGSDAYLLRPSLSKLDPPDHLALRKLLARPFTPRAIKRYDARAKEIVDELLADHGRGSEIELVTEVAHPLPIRLVCEIFGIPVPADTDTMFEWTRKGLNLLDPFLTAEQTSDYISAQRDFSAHLQDVIAWKRNNLGDDILSDFISAGDEGEIIGPDQVAATVQTLVIAGLDTTVNQVGLTMNALMGHRDQWERLVDDRALLDHAVEEVLRYEPTAQLMIRIAPEDYAVRDAVIPAGNHIVTWLASANRDETRFGPNADRLDWSRSNVRDHITFGHGAHACLGAWLARLEIKTILNALIDKAPKTELVDGGVTWGGTAFIRGVSELRLNLF</sequence>
<keyword evidence="3 8" id="KW-0349">Heme</keyword>
<name>A0A2A5JEY1_RHOSG</name>
<dbReference type="FunFam" id="1.10.630.10:FF:000018">
    <property type="entry name" value="Cytochrome P450 monooxygenase"/>
    <property type="match status" value="1"/>
</dbReference>
<evidence type="ECO:0000256" key="5">
    <source>
        <dbReference type="ARBA" id="ARBA00023002"/>
    </source>
</evidence>
<dbReference type="InterPro" id="IPR017972">
    <property type="entry name" value="Cyt_P450_CS"/>
</dbReference>
<evidence type="ECO:0000256" key="2">
    <source>
        <dbReference type="ARBA" id="ARBA00010617"/>
    </source>
</evidence>
<evidence type="ECO:0000256" key="1">
    <source>
        <dbReference type="ARBA" id="ARBA00001971"/>
    </source>
</evidence>
<gene>
    <name evidence="9" type="ORF">CHR55_06770</name>
</gene>
<dbReference type="GO" id="GO:0016705">
    <property type="term" value="F:oxidoreductase activity, acting on paired donors, with incorporation or reduction of molecular oxygen"/>
    <property type="evidence" value="ECO:0007669"/>
    <property type="project" value="InterPro"/>
</dbReference>
<accession>A0A2A5JEY1</accession>
<proteinExistence type="inferred from homology"/>
<evidence type="ECO:0000256" key="3">
    <source>
        <dbReference type="ARBA" id="ARBA00022617"/>
    </source>
</evidence>
<evidence type="ECO:0008006" key="11">
    <source>
        <dbReference type="Google" id="ProtNLM"/>
    </source>
</evidence>
<reference evidence="9 10" key="1">
    <citation type="submission" date="2017-07" db="EMBL/GenBank/DDBJ databases">
        <title>Draft sequence of Rhodococcus enclensis 23b-28.</title>
        <authorList>
            <person name="Besaury L."/>
            <person name="Sancelme M."/>
            <person name="Amato P."/>
            <person name="Lallement A."/>
            <person name="Delort A.-M."/>
        </authorList>
    </citation>
    <scope>NUCLEOTIDE SEQUENCE [LARGE SCALE GENOMIC DNA]</scope>
    <source>
        <strain evidence="9 10">23b-28</strain>
    </source>
</reference>
<evidence type="ECO:0000256" key="4">
    <source>
        <dbReference type="ARBA" id="ARBA00022723"/>
    </source>
</evidence>
<evidence type="ECO:0000256" key="6">
    <source>
        <dbReference type="ARBA" id="ARBA00023004"/>
    </source>
</evidence>
<dbReference type="PANTHER" id="PTHR46696">
    <property type="entry name" value="P450, PUTATIVE (EUROFUNG)-RELATED"/>
    <property type="match status" value="1"/>
</dbReference>
<organism evidence="9 10">
    <name type="scientific">Rhodococcus qingshengii</name>
    <dbReference type="NCBI Taxonomy" id="334542"/>
    <lineage>
        <taxon>Bacteria</taxon>
        <taxon>Bacillati</taxon>
        <taxon>Actinomycetota</taxon>
        <taxon>Actinomycetes</taxon>
        <taxon>Mycobacteriales</taxon>
        <taxon>Nocardiaceae</taxon>
        <taxon>Rhodococcus</taxon>
        <taxon>Rhodococcus erythropolis group</taxon>
    </lineage>
</organism>
<keyword evidence="7 8" id="KW-0503">Monooxygenase</keyword>
<keyword evidence="6 8" id="KW-0408">Iron</keyword>
<comment type="cofactor">
    <cofactor evidence="1">
        <name>heme</name>
        <dbReference type="ChEBI" id="CHEBI:30413"/>
    </cofactor>
</comment>
<dbReference type="InterPro" id="IPR036396">
    <property type="entry name" value="Cyt_P450_sf"/>
</dbReference>
<dbReference type="GO" id="GO:0004497">
    <property type="term" value="F:monooxygenase activity"/>
    <property type="evidence" value="ECO:0007669"/>
    <property type="project" value="UniProtKB-KW"/>
</dbReference>
<dbReference type="PRINTS" id="PR00359">
    <property type="entry name" value="BP450"/>
</dbReference>
<dbReference type="RefSeq" id="WP_099697170.1">
    <property type="nucleotide sequence ID" value="NZ_JAOBTA010000008.1"/>
</dbReference>
<comment type="similarity">
    <text evidence="2 8">Belongs to the cytochrome P450 family.</text>
</comment>
<dbReference type="InterPro" id="IPR002397">
    <property type="entry name" value="Cyt_P450_B"/>
</dbReference>
<dbReference type="Gene3D" id="1.10.630.10">
    <property type="entry name" value="Cytochrome P450"/>
    <property type="match status" value="1"/>
</dbReference>
<dbReference type="SMR" id="A0A2A5JEY1"/>